<dbReference type="Pfam" id="PF05292">
    <property type="entry name" value="MCD"/>
    <property type="match status" value="1"/>
</dbReference>
<proteinExistence type="predicted"/>
<evidence type="ECO:0000313" key="2">
    <source>
        <dbReference type="EMBL" id="MEQ2209131.1"/>
    </source>
</evidence>
<dbReference type="PANTHER" id="PTHR28641">
    <property type="match status" value="1"/>
</dbReference>
<dbReference type="InterPro" id="IPR007956">
    <property type="entry name" value="Malonyl_CoA_deC_C"/>
</dbReference>
<dbReference type="Proteomes" id="UP001434883">
    <property type="component" value="Unassembled WGS sequence"/>
</dbReference>
<reference evidence="2 3" key="1">
    <citation type="submission" date="2021-06" db="EMBL/GenBank/DDBJ databases">
        <authorList>
            <person name="Palmer J.M."/>
        </authorList>
    </citation>
    <scope>NUCLEOTIDE SEQUENCE [LARGE SCALE GENOMIC DNA]</scope>
    <source>
        <strain evidence="2 3">XC_2019</strain>
        <tissue evidence="2">Muscle</tissue>
    </source>
</reference>
<evidence type="ECO:0000259" key="1">
    <source>
        <dbReference type="Pfam" id="PF05292"/>
    </source>
</evidence>
<dbReference type="InterPro" id="IPR038917">
    <property type="entry name" value="Malonyl_CoA_deC"/>
</dbReference>
<dbReference type="Gene3D" id="3.40.630.150">
    <property type="entry name" value="Malonyl-CoA decarboxylase, catalytic domain"/>
    <property type="match status" value="1"/>
</dbReference>
<name>A0ABV0RLT5_9TELE</name>
<gene>
    <name evidence="2" type="ORF">XENOCAPTIV_024787</name>
</gene>
<dbReference type="PANTHER" id="PTHR28641:SF1">
    <property type="entry name" value="MALONYL-COA DECARBOXYLASE, MITOCHONDRIAL"/>
    <property type="match status" value="1"/>
</dbReference>
<organism evidence="2 3">
    <name type="scientific">Xenoophorus captivus</name>
    <dbReference type="NCBI Taxonomy" id="1517983"/>
    <lineage>
        <taxon>Eukaryota</taxon>
        <taxon>Metazoa</taxon>
        <taxon>Chordata</taxon>
        <taxon>Craniata</taxon>
        <taxon>Vertebrata</taxon>
        <taxon>Euteleostomi</taxon>
        <taxon>Actinopterygii</taxon>
        <taxon>Neopterygii</taxon>
        <taxon>Teleostei</taxon>
        <taxon>Neoteleostei</taxon>
        <taxon>Acanthomorphata</taxon>
        <taxon>Ovalentaria</taxon>
        <taxon>Atherinomorphae</taxon>
        <taxon>Cyprinodontiformes</taxon>
        <taxon>Goodeidae</taxon>
        <taxon>Xenoophorus</taxon>
    </lineage>
</organism>
<feature type="domain" description="Malonyl-CoA decarboxylase C-terminal" evidence="1">
    <location>
        <begin position="10"/>
        <end position="55"/>
    </location>
</feature>
<dbReference type="InterPro" id="IPR042303">
    <property type="entry name" value="Malonyl_CoA_deC_C_sf"/>
</dbReference>
<protein>
    <recommendedName>
        <fullName evidence="1">Malonyl-CoA decarboxylase C-terminal domain-containing protein</fullName>
    </recommendedName>
</protein>
<dbReference type="EMBL" id="JAHRIN010050999">
    <property type="protein sequence ID" value="MEQ2209131.1"/>
    <property type="molecule type" value="Genomic_DNA"/>
</dbReference>
<accession>A0ABV0RLT5</accession>
<comment type="caution">
    <text evidence="2">The sequence shown here is derived from an EMBL/GenBank/DDBJ whole genome shotgun (WGS) entry which is preliminary data.</text>
</comment>
<evidence type="ECO:0000313" key="3">
    <source>
        <dbReference type="Proteomes" id="UP001434883"/>
    </source>
</evidence>
<feature type="non-terminal residue" evidence="2">
    <location>
        <position position="1"/>
    </location>
</feature>
<sequence>SIVREFATLHAEEDINKINSAIFYSISSTQAGLQGVELGNYLIKRVVRELQVGKRGLQVLLC</sequence>
<keyword evidence="3" id="KW-1185">Reference proteome</keyword>